<evidence type="ECO:0000313" key="4">
    <source>
        <dbReference type="Proteomes" id="UP000186292"/>
    </source>
</evidence>
<protein>
    <submittedName>
        <fullName evidence="3">GDSL-like Lipase/Acylhydrolase family protein</fullName>
    </submittedName>
</protein>
<gene>
    <name evidence="3" type="ORF">SAMN05444817_101113</name>
</gene>
<organism evidence="3 4">
    <name type="scientific">Corynebacterium appendicis CIP 107643</name>
    <dbReference type="NCBI Taxonomy" id="1161099"/>
    <lineage>
        <taxon>Bacteria</taxon>
        <taxon>Bacillati</taxon>
        <taxon>Actinomycetota</taxon>
        <taxon>Actinomycetes</taxon>
        <taxon>Mycobacteriales</taxon>
        <taxon>Corynebacteriaceae</taxon>
        <taxon>Corynebacterium</taxon>
    </lineage>
</organism>
<dbReference type="GO" id="GO:0016787">
    <property type="term" value="F:hydrolase activity"/>
    <property type="evidence" value="ECO:0007669"/>
    <property type="project" value="UniProtKB-KW"/>
</dbReference>
<dbReference type="Gene3D" id="3.40.50.1110">
    <property type="entry name" value="SGNH hydrolase"/>
    <property type="match status" value="2"/>
</dbReference>
<evidence type="ECO:0000313" key="3">
    <source>
        <dbReference type="EMBL" id="SIS38615.1"/>
    </source>
</evidence>
<dbReference type="EMBL" id="FTOF01000001">
    <property type="protein sequence ID" value="SIS38615.1"/>
    <property type="molecule type" value="Genomic_DNA"/>
</dbReference>
<keyword evidence="3" id="KW-0378">Hydrolase</keyword>
<dbReference type="OrthoDB" id="4529562at2"/>
<dbReference type="SUPFAM" id="SSF52266">
    <property type="entry name" value="SGNH hydrolase"/>
    <property type="match status" value="1"/>
</dbReference>
<dbReference type="Pfam" id="PF13472">
    <property type="entry name" value="Lipase_GDSL_2"/>
    <property type="match status" value="1"/>
</dbReference>
<evidence type="ECO:0000256" key="1">
    <source>
        <dbReference type="SAM" id="SignalP"/>
    </source>
</evidence>
<dbReference type="Proteomes" id="UP000186292">
    <property type="component" value="Unassembled WGS sequence"/>
</dbReference>
<dbReference type="InterPro" id="IPR013830">
    <property type="entry name" value="SGNH_hydro"/>
</dbReference>
<feature type="chain" id="PRO_5012320236" evidence="1">
    <location>
        <begin position="34"/>
        <end position="281"/>
    </location>
</feature>
<proteinExistence type="predicted"/>
<reference evidence="4" key="1">
    <citation type="submission" date="2017-01" db="EMBL/GenBank/DDBJ databases">
        <authorList>
            <person name="Varghese N."/>
            <person name="Submissions S."/>
        </authorList>
    </citation>
    <scope>NUCLEOTIDE SEQUENCE [LARGE SCALE GENOMIC DNA]</scope>
    <source>
        <strain evidence="4">DSM 44531</strain>
    </source>
</reference>
<evidence type="ECO:0000259" key="2">
    <source>
        <dbReference type="Pfam" id="PF13472"/>
    </source>
</evidence>
<feature type="signal peptide" evidence="1">
    <location>
        <begin position="1"/>
        <end position="33"/>
    </location>
</feature>
<dbReference type="RefSeq" id="WP_084560461.1">
    <property type="nucleotide sequence ID" value="NZ_CP046976.1"/>
</dbReference>
<name>A0A1N7INF3_9CORY</name>
<sequence>MLTRTRRRVTAFVVAALMGAGIVAGPATPNAHADNGNMVIFGDSVIADSPAPEYLSARVGLHPNGKSDPARWCPTSGNNFGKQAARRLGLQPRDYSCPGAVSISPGPNISAQIDRAVRERGGLDNGTKRVVLQTGFNDTYNHRGVHPNTVRRDYVNFMRPQIDKIRRAAPNARIQIVGYPTITGGDRVCLFHIGPNMYDATPIPEVAYWEDLAQWMNQDLARATGTQFVDMKPGTAKHGMCARDEDREFAGLIDFYAGPGNMPIHVTQRGHARLAGILAAS</sequence>
<dbReference type="InterPro" id="IPR006311">
    <property type="entry name" value="TAT_signal"/>
</dbReference>
<feature type="domain" description="SGNH hydrolase-type esterase" evidence="2">
    <location>
        <begin position="41"/>
        <end position="273"/>
    </location>
</feature>
<keyword evidence="4" id="KW-1185">Reference proteome</keyword>
<dbReference type="PROSITE" id="PS51318">
    <property type="entry name" value="TAT"/>
    <property type="match status" value="1"/>
</dbReference>
<dbReference type="InterPro" id="IPR036514">
    <property type="entry name" value="SGNH_hydro_sf"/>
</dbReference>
<dbReference type="AlphaFoldDB" id="A0A1N7INF3"/>
<accession>A0A1N7INF3</accession>
<dbReference type="STRING" id="1161099.SAMN05444817_101113"/>
<keyword evidence="1" id="KW-0732">Signal</keyword>